<organism evidence="2 3">
    <name type="scientific">Roseicella frigidaeris</name>
    <dbReference type="NCBI Taxonomy" id="2230885"/>
    <lineage>
        <taxon>Bacteria</taxon>
        <taxon>Pseudomonadati</taxon>
        <taxon>Pseudomonadota</taxon>
        <taxon>Alphaproteobacteria</taxon>
        <taxon>Acetobacterales</taxon>
        <taxon>Roseomonadaceae</taxon>
        <taxon>Roseicella</taxon>
    </lineage>
</organism>
<feature type="signal peptide" evidence="1">
    <location>
        <begin position="1"/>
        <end position="27"/>
    </location>
</feature>
<sequence length="251" mass="27192">MTRVPTRAAVAAALAVLSAAAAPPARAQWTVVCPTCRQELTDNLAWAQQAADMVRQLQQMKQQYDQLVMTYQAITRVTDLGSAVSALNMLGIRNPLPINPYAAQSLMNGTGGAGGMLNSLSGLYTGTLNGNTVYAPRDDTWTTRQIAANGGGLAGAQALALQLYQSAAERVAGLAELQGRIDGAPDPSEREALIARLGVEQAYIQNQQVQAQNIQTYLIAQTQVREQQREERLQQSIDEILEEARGRGWWR</sequence>
<gene>
    <name evidence="2" type="ORF">DOO78_22680</name>
</gene>
<evidence type="ECO:0000313" key="2">
    <source>
        <dbReference type="EMBL" id="RAI56049.1"/>
    </source>
</evidence>
<dbReference type="SUPFAM" id="SSF101082">
    <property type="entry name" value="Typo IV secretion system protein TraC"/>
    <property type="match status" value="1"/>
</dbReference>
<accession>A0A327LZG7</accession>
<name>A0A327LZG7_9PROT</name>
<evidence type="ECO:0008006" key="4">
    <source>
        <dbReference type="Google" id="ProtNLM"/>
    </source>
</evidence>
<protein>
    <recommendedName>
        <fullName evidence="4">P-type DNA transfer protein VirB5</fullName>
    </recommendedName>
</protein>
<comment type="caution">
    <text evidence="2">The sequence shown here is derived from an EMBL/GenBank/DDBJ whole genome shotgun (WGS) entry which is preliminary data.</text>
</comment>
<reference evidence="3" key="1">
    <citation type="submission" date="2018-06" db="EMBL/GenBank/DDBJ databases">
        <authorList>
            <person name="Khan S.A."/>
        </authorList>
    </citation>
    <scope>NUCLEOTIDE SEQUENCE [LARGE SCALE GENOMIC DNA]</scope>
    <source>
        <strain evidence="3">DB-1506</strain>
    </source>
</reference>
<dbReference type="Gene3D" id="1.20.58.430">
    <property type="entry name" value="Type IV secretion system, VirB5-domain"/>
    <property type="match status" value="1"/>
</dbReference>
<keyword evidence="3" id="KW-1185">Reference proteome</keyword>
<keyword evidence="1" id="KW-0732">Signal</keyword>
<dbReference type="EMBL" id="QLIX01000027">
    <property type="protein sequence ID" value="RAI56049.1"/>
    <property type="molecule type" value="Genomic_DNA"/>
</dbReference>
<proteinExistence type="predicted"/>
<feature type="chain" id="PRO_5016237844" description="P-type DNA transfer protein VirB5" evidence="1">
    <location>
        <begin position="28"/>
        <end position="251"/>
    </location>
</feature>
<evidence type="ECO:0000313" key="3">
    <source>
        <dbReference type="Proteomes" id="UP000249065"/>
    </source>
</evidence>
<dbReference type="InterPro" id="IPR014158">
    <property type="entry name" value="T4SS_VirB5"/>
</dbReference>
<dbReference type="Pfam" id="PF07996">
    <property type="entry name" value="T4SS"/>
    <property type="match status" value="1"/>
</dbReference>
<dbReference type="Proteomes" id="UP000249065">
    <property type="component" value="Unassembled WGS sequence"/>
</dbReference>
<dbReference type="RefSeq" id="WP_111472172.1">
    <property type="nucleotide sequence ID" value="NZ_QLIX01000027.1"/>
</dbReference>
<evidence type="ECO:0000256" key="1">
    <source>
        <dbReference type="SAM" id="SignalP"/>
    </source>
</evidence>
<dbReference type="OrthoDB" id="7271159at2"/>
<dbReference type="AlphaFoldDB" id="A0A327LZG7"/>
<dbReference type="InterPro" id="IPR023220">
    <property type="entry name" value="T4SS_VirB5-domain"/>
</dbReference>